<feature type="non-terminal residue" evidence="1">
    <location>
        <position position="111"/>
    </location>
</feature>
<dbReference type="AlphaFoldDB" id="A0A832J3Y6"/>
<gene>
    <name evidence="1" type="ORF">ENJ65_03120</name>
</gene>
<reference evidence="1" key="1">
    <citation type="journal article" date="2020" name="mSystems">
        <title>Genome- and Community-Level Interaction Insights into Carbon Utilization and Element Cycling Functions of Hydrothermarchaeota in Hydrothermal Sediment.</title>
        <authorList>
            <person name="Zhou Z."/>
            <person name="Liu Y."/>
            <person name="Xu W."/>
            <person name="Pan J."/>
            <person name="Luo Z.H."/>
            <person name="Li M."/>
        </authorList>
    </citation>
    <scope>NUCLEOTIDE SEQUENCE [LARGE SCALE GENOMIC DNA]</scope>
    <source>
        <strain evidence="1">HyVt-505</strain>
    </source>
</reference>
<dbReference type="EMBL" id="DRNF01000196">
    <property type="protein sequence ID" value="HHJ80604.1"/>
    <property type="molecule type" value="Genomic_DNA"/>
</dbReference>
<comment type="caution">
    <text evidence="1">The sequence shown here is derived from an EMBL/GenBank/DDBJ whole genome shotgun (WGS) entry which is preliminary data.</text>
</comment>
<accession>A0A832J3Y6</accession>
<protein>
    <submittedName>
        <fullName evidence="1">DUF3683 domain-containing protein</fullName>
    </submittedName>
</protein>
<sequence>MNLEPRRRLREIPYNYTSFSDREIVIRYLGEEMWGVLNQLRDSRRTGRSARMLFEVLGDMWVIARNPYIQDDLIENPKRWQSLTHALQHRVDQIVARAGGNELALALVAKA</sequence>
<proteinExistence type="predicted"/>
<organism evidence="1">
    <name type="scientific">Candidatus Tenderia electrophaga</name>
    <dbReference type="NCBI Taxonomy" id="1748243"/>
    <lineage>
        <taxon>Bacteria</taxon>
        <taxon>Pseudomonadati</taxon>
        <taxon>Pseudomonadota</taxon>
        <taxon>Gammaproteobacteria</taxon>
        <taxon>Candidatus Tenderiales</taxon>
        <taxon>Candidatus Tenderiaceae</taxon>
        <taxon>Candidatus Tenderia</taxon>
    </lineage>
</organism>
<name>A0A832J3Y6_9GAMM</name>
<dbReference type="InterPro" id="IPR022153">
    <property type="entry name" value="DUF3683"/>
</dbReference>
<dbReference type="Proteomes" id="UP000885832">
    <property type="component" value="Unassembled WGS sequence"/>
</dbReference>
<evidence type="ECO:0000313" key="1">
    <source>
        <dbReference type="EMBL" id="HHJ80604.1"/>
    </source>
</evidence>
<dbReference type="Pfam" id="PF12447">
    <property type="entry name" value="DUF3683"/>
    <property type="match status" value="1"/>
</dbReference>